<keyword evidence="2" id="KW-1185">Reference proteome</keyword>
<evidence type="ECO:0000313" key="2">
    <source>
        <dbReference type="Proteomes" id="UP000002217"/>
    </source>
</evidence>
<dbReference type="HOGENOM" id="CLU_2878474_0_0_9"/>
<dbReference type="Proteomes" id="UP000002217">
    <property type="component" value="Chromosome"/>
</dbReference>
<proteinExistence type="predicted"/>
<dbReference type="KEGG" id="dae:Dtox_3595"/>
<gene>
    <name evidence="1" type="ordered locus">Dtox_3595</name>
</gene>
<name>C8VW20_DESAS</name>
<reference evidence="1 2" key="1">
    <citation type="journal article" date="2009" name="Stand. Genomic Sci.">
        <title>Complete genome sequence of Desulfotomaculum acetoxidans type strain (5575).</title>
        <authorList>
            <person name="Spring S."/>
            <person name="Lapidus A."/>
            <person name="Schroder M."/>
            <person name="Gleim D."/>
            <person name="Sims D."/>
            <person name="Meincke L."/>
            <person name="Glavina Del Rio T."/>
            <person name="Tice H."/>
            <person name="Copeland A."/>
            <person name="Cheng J.F."/>
            <person name="Lucas S."/>
            <person name="Chen F."/>
            <person name="Nolan M."/>
            <person name="Bruce D."/>
            <person name="Goodwin L."/>
            <person name="Pitluck S."/>
            <person name="Ivanova N."/>
            <person name="Mavromatis K."/>
            <person name="Mikhailova N."/>
            <person name="Pati A."/>
            <person name="Chen A."/>
            <person name="Palaniappan K."/>
            <person name="Land M."/>
            <person name="Hauser L."/>
            <person name="Chang Y.J."/>
            <person name="Jeffries C.D."/>
            <person name="Chain P."/>
            <person name="Saunders E."/>
            <person name="Brettin T."/>
            <person name="Detter J.C."/>
            <person name="Goker M."/>
            <person name="Bristow J."/>
            <person name="Eisen J.A."/>
            <person name="Markowitz V."/>
            <person name="Hugenholtz P."/>
            <person name="Kyrpides N.C."/>
            <person name="Klenk H.P."/>
            <person name="Han C."/>
        </authorList>
    </citation>
    <scope>NUCLEOTIDE SEQUENCE [LARGE SCALE GENOMIC DNA]</scope>
    <source>
        <strain evidence="2">ATCC 49208 / DSM 771 / VKM B-1644</strain>
    </source>
</reference>
<evidence type="ECO:0000313" key="1">
    <source>
        <dbReference type="EMBL" id="ACV64307.1"/>
    </source>
</evidence>
<dbReference type="OrthoDB" id="1787482at2"/>
<sequence>MLSKDELKLIGMLKANINNPDKLIELYYKNIDRLTVLQKKYPNWKQYLDTETLNKLAESGIPL</sequence>
<dbReference type="EMBL" id="CP001720">
    <property type="protein sequence ID" value="ACV64307.1"/>
    <property type="molecule type" value="Genomic_DNA"/>
</dbReference>
<accession>C8VW20</accession>
<dbReference type="AlphaFoldDB" id="C8VW20"/>
<protein>
    <submittedName>
        <fullName evidence="1">Uncharacterized protein</fullName>
    </submittedName>
</protein>
<dbReference type="RefSeq" id="WP_015758994.1">
    <property type="nucleotide sequence ID" value="NC_013216.1"/>
</dbReference>
<organism evidence="1 2">
    <name type="scientific">Desulfofarcimen acetoxidans (strain ATCC 49208 / DSM 771 / KCTC 5769 / VKM B-1644 / 5575)</name>
    <name type="common">Desulfotomaculum acetoxidans</name>
    <dbReference type="NCBI Taxonomy" id="485916"/>
    <lineage>
        <taxon>Bacteria</taxon>
        <taxon>Bacillati</taxon>
        <taxon>Bacillota</taxon>
        <taxon>Clostridia</taxon>
        <taxon>Eubacteriales</taxon>
        <taxon>Peptococcaceae</taxon>
        <taxon>Desulfofarcimen</taxon>
    </lineage>
</organism>